<evidence type="ECO:0000256" key="1">
    <source>
        <dbReference type="ARBA" id="ARBA00004651"/>
    </source>
</evidence>
<dbReference type="InterPro" id="IPR050222">
    <property type="entry name" value="MATE_MdtK"/>
</dbReference>
<dbReference type="InterPro" id="IPR048279">
    <property type="entry name" value="MdtK-like"/>
</dbReference>
<dbReference type="Pfam" id="PF01554">
    <property type="entry name" value="MatE"/>
    <property type="match status" value="2"/>
</dbReference>
<feature type="transmembrane region" description="Helical" evidence="10">
    <location>
        <begin position="90"/>
        <end position="114"/>
    </location>
</feature>
<keyword evidence="4" id="KW-1003">Cell membrane</keyword>
<dbReference type="CDD" id="cd13138">
    <property type="entry name" value="MATE_yoeA_like"/>
    <property type="match status" value="1"/>
</dbReference>
<feature type="transmembrane region" description="Helical" evidence="10">
    <location>
        <begin position="194"/>
        <end position="214"/>
    </location>
</feature>
<feature type="transmembrane region" description="Helical" evidence="10">
    <location>
        <begin position="411"/>
        <end position="433"/>
    </location>
</feature>
<dbReference type="AlphaFoldDB" id="A0A9D9EEQ6"/>
<dbReference type="PANTHER" id="PTHR43298:SF2">
    <property type="entry name" value="FMN_FAD EXPORTER YEEO-RELATED"/>
    <property type="match status" value="1"/>
</dbReference>
<dbReference type="InterPro" id="IPR002528">
    <property type="entry name" value="MATE_fam"/>
</dbReference>
<feature type="transmembrane region" description="Helical" evidence="10">
    <location>
        <begin position="317"/>
        <end position="343"/>
    </location>
</feature>
<dbReference type="GO" id="GO:0015297">
    <property type="term" value="F:antiporter activity"/>
    <property type="evidence" value="ECO:0007669"/>
    <property type="project" value="UniProtKB-KW"/>
</dbReference>
<evidence type="ECO:0000313" key="12">
    <source>
        <dbReference type="Proteomes" id="UP000823633"/>
    </source>
</evidence>
<keyword evidence="3" id="KW-0050">Antiport</keyword>
<evidence type="ECO:0000256" key="4">
    <source>
        <dbReference type="ARBA" id="ARBA00022475"/>
    </source>
</evidence>
<evidence type="ECO:0000256" key="9">
    <source>
        <dbReference type="ARBA" id="ARBA00031636"/>
    </source>
</evidence>
<evidence type="ECO:0000256" key="10">
    <source>
        <dbReference type="SAM" id="Phobius"/>
    </source>
</evidence>
<comment type="subcellular location">
    <subcellularLocation>
        <location evidence="1">Cell membrane</location>
        <topology evidence="1">Multi-pass membrane protein</topology>
    </subcellularLocation>
</comment>
<feature type="transmembrane region" description="Helical" evidence="10">
    <location>
        <begin position="134"/>
        <end position="155"/>
    </location>
</feature>
<dbReference type="PANTHER" id="PTHR43298">
    <property type="entry name" value="MULTIDRUG RESISTANCE PROTEIN NORM-RELATED"/>
    <property type="match status" value="1"/>
</dbReference>
<dbReference type="GO" id="GO:0006811">
    <property type="term" value="P:monoatomic ion transport"/>
    <property type="evidence" value="ECO:0007669"/>
    <property type="project" value="UniProtKB-KW"/>
</dbReference>
<feature type="transmembrane region" description="Helical" evidence="10">
    <location>
        <begin position="12"/>
        <end position="31"/>
    </location>
</feature>
<sequence>MKADLTQGNVARVLVAFTVPLVLSGLFQQLFNWVDAFIVGNIVGESALAGIGATSSIYNLFVMVITGFTSGLSVLVAQKAGSGDEEASRGILSTYGVVLTALFLLVAILGMAFTGPLLSLMDTPDDIITHAQDYLRIIFLGIPFLALYNVYSAVLRGLGDSKAPFRAILVSSVANVVLDLVFVALFGWGTAGAALATVIAQAAMTLFIVVYALARMPVLRHRLGRGLVSFQALARGGAFGLPPALQSGASSLGNVVLQQFMNGFGAQTVAAITTAYRVDTVILLPIVNLGSGIATVVAQNYGAGNEERSRSVLRTGLVMMSVVSLVLTAIVFLFGGQLIALFGLEEATVAIGRGFFNRVAAFYIVYGLAMAFRGALEGRGDMLYSGIAGILFLVVRIIGSYAMDDIFGNMVIAWAEAIAWIFLLLEFVVRYWYKTRRKPC</sequence>
<feature type="transmembrane region" description="Helical" evidence="10">
    <location>
        <begin position="57"/>
        <end position="78"/>
    </location>
</feature>
<gene>
    <name evidence="11" type="ORF">IAC42_08475</name>
</gene>
<evidence type="ECO:0000256" key="2">
    <source>
        <dbReference type="ARBA" id="ARBA00022448"/>
    </source>
</evidence>
<dbReference type="GO" id="GO:0005886">
    <property type="term" value="C:plasma membrane"/>
    <property type="evidence" value="ECO:0007669"/>
    <property type="project" value="UniProtKB-SubCell"/>
</dbReference>
<keyword evidence="7" id="KW-0406">Ion transport</keyword>
<keyword evidence="8 10" id="KW-0472">Membrane</keyword>
<reference evidence="11" key="2">
    <citation type="journal article" date="2021" name="PeerJ">
        <title>Extensive microbial diversity within the chicken gut microbiome revealed by metagenomics and culture.</title>
        <authorList>
            <person name="Gilroy R."/>
            <person name="Ravi A."/>
            <person name="Getino M."/>
            <person name="Pursley I."/>
            <person name="Horton D.L."/>
            <person name="Alikhan N.F."/>
            <person name="Baker D."/>
            <person name="Gharbi K."/>
            <person name="Hall N."/>
            <person name="Watson M."/>
            <person name="Adriaenssens E.M."/>
            <person name="Foster-Nyarko E."/>
            <person name="Jarju S."/>
            <person name="Secka A."/>
            <person name="Antonio M."/>
            <person name="Oren A."/>
            <person name="Chaudhuri R.R."/>
            <person name="La Ragione R."/>
            <person name="Hildebrand F."/>
            <person name="Pallen M.J."/>
        </authorList>
    </citation>
    <scope>NUCLEOTIDE SEQUENCE</scope>
    <source>
        <strain evidence="11">11167</strain>
    </source>
</reference>
<name>A0A9D9EEQ6_9SPIR</name>
<keyword evidence="5 10" id="KW-0812">Transmembrane</keyword>
<evidence type="ECO:0000256" key="7">
    <source>
        <dbReference type="ARBA" id="ARBA00023065"/>
    </source>
</evidence>
<dbReference type="Proteomes" id="UP000823633">
    <property type="component" value="Unassembled WGS sequence"/>
</dbReference>
<comment type="caution">
    <text evidence="11">The sequence shown here is derived from an EMBL/GenBank/DDBJ whole genome shotgun (WGS) entry which is preliminary data.</text>
</comment>
<dbReference type="NCBIfam" id="TIGR00797">
    <property type="entry name" value="matE"/>
    <property type="match status" value="1"/>
</dbReference>
<evidence type="ECO:0000256" key="3">
    <source>
        <dbReference type="ARBA" id="ARBA00022449"/>
    </source>
</evidence>
<reference evidence="11" key="1">
    <citation type="submission" date="2020-10" db="EMBL/GenBank/DDBJ databases">
        <authorList>
            <person name="Gilroy R."/>
        </authorList>
    </citation>
    <scope>NUCLEOTIDE SEQUENCE</scope>
    <source>
        <strain evidence="11">11167</strain>
    </source>
</reference>
<evidence type="ECO:0000256" key="5">
    <source>
        <dbReference type="ARBA" id="ARBA00022692"/>
    </source>
</evidence>
<protein>
    <recommendedName>
        <fullName evidence="9">Multidrug-efflux transporter</fullName>
    </recommendedName>
</protein>
<feature type="transmembrane region" description="Helical" evidence="10">
    <location>
        <begin position="355"/>
        <end position="375"/>
    </location>
</feature>
<evidence type="ECO:0000256" key="6">
    <source>
        <dbReference type="ARBA" id="ARBA00022989"/>
    </source>
</evidence>
<evidence type="ECO:0000256" key="8">
    <source>
        <dbReference type="ARBA" id="ARBA00023136"/>
    </source>
</evidence>
<organism evidence="11 12">
    <name type="scientific">Candidatus Aphodenecus pullistercoris</name>
    <dbReference type="NCBI Taxonomy" id="2840669"/>
    <lineage>
        <taxon>Bacteria</taxon>
        <taxon>Pseudomonadati</taxon>
        <taxon>Spirochaetota</taxon>
        <taxon>Spirochaetia</taxon>
        <taxon>Spirochaetales</taxon>
        <taxon>Candidatus Aphodenecus</taxon>
    </lineage>
</organism>
<feature type="transmembrane region" description="Helical" evidence="10">
    <location>
        <begin position="167"/>
        <end position="188"/>
    </location>
</feature>
<dbReference type="PIRSF" id="PIRSF006603">
    <property type="entry name" value="DinF"/>
    <property type="match status" value="1"/>
</dbReference>
<proteinExistence type="predicted"/>
<evidence type="ECO:0000313" key="11">
    <source>
        <dbReference type="EMBL" id="MBO8443769.1"/>
    </source>
</evidence>
<keyword evidence="2" id="KW-0813">Transport</keyword>
<accession>A0A9D9EEQ6</accession>
<keyword evidence="6 10" id="KW-1133">Transmembrane helix</keyword>
<dbReference type="EMBL" id="JADIMU010000057">
    <property type="protein sequence ID" value="MBO8443769.1"/>
    <property type="molecule type" value="Genomic_DNA"/>
</dbReference>
<feature type="transmembrane region" description="Helical" evidence="10">
    <location>
        <begin position="382"/>
        <end position="399"/>
    </location>
</feature>
<dbReference type="GO" id="GO:0042910">
    <property type="term" value="F:xenobiotic transmembrane transporter activity"/>
    <property type="evidence" value="ECO:0007669"/>
    <property type="project" value="InterPro"/>
</dbReference>